<feature type="modified residue" description="4-aspartylphosphate" evidence="4">
    <location>
        <position position="60"/>
    </location>
</feature>
<sequence length="505" mass="54816">MSPTNLNPSPVVLIVDDSARSRALLRALLLPEGYQLLEATTGLEALAVAQADTPDVILLDVMMPGIDGFETCRRVRQHETLREVPIVLLTALNDRESRLAGLSAGADDFLSKPIDTTELKIRLKTITRINRFRSLYEERARFEQAINHAPDGLVVTNAAGNIIIVNRAAQEMLSEDAPLSGNFHGWLTPAASAELEASLDAVQRRHSRPLTTELVYARRFPNQVEITAARLPGNSLIFSLRDITERRELEQQLISIQRLDVLGLLAGGIAHDLNNILCAVEGTASLLLLQAAGKERQQLETIQSHSQRGAEMLSQLLSFSRGSDADISAVDIGEAAKEVAQIAAKTFPSDVEVRFESPLLTTPPLITANAGQLHQIFMNLCVNARDAMPSGGQIIIAVGEETESSRDVAADPARPETGDYVTVSIRDTGTGIAPEVRARIFEPFFSTKSRRAGTGLGLAMVTRLVNLHHGFLSLQSTPGEGSTFTCHFPRSQPLNPGDLPRLPTC</sequence>
<proteinExistence type="predicted"/>
<feature type="domain" description="Response regulatory" evidence="6">
    <location>
        <begin position="11"/>
        <end position="127"/>
    </location>
</feature>
<dbReference type="SUPFAM" id="SSF55874">
    <property type="entry name" value="ATPase domain of HSP90 chaperone/DNA topoisomerase II/histidine kinase"/>
    <property type="match status" value="1"/>
</dbReference>
<keyword evidence="3 4" id="KW-0597">Phosphoprotein</keyword>
<dbReference type="SMART" id="SM00091">
    <property type="entry name" value="PAS"/>
    <property type="match status" value="1"/>
</dbReference>
<evidence type="ECO:0000256" key="3">
    <source>
        <dbReference type="ARBA" id="ARBA00022553"/>
    </source>
</evidence>
<dbReference type="GO" id="GO:0000155">
    <property type="term" value="F:phosphorelay sensor kinase activity"/>
    <property type="evidence" value="ECO:0007669"/>
    <property type="project" value="InterPro"/>
</dbReference>
<dbReference type="Pfam" id="PF00072">
    <property type="entry name" value="Response_reg"/>
    <property type="match status" value="1"/>
</dbReference>
<protein>
    <recommendedName>
        <fullName evidence="2">histidine kinase</fullName>
        <ecNumber evidence="2">2.7.13.3</ecNumber>
    </recommendedName>
</protein>
<evidence type="ECO:0000259" key="6">
    <source>
        <dbReference type="PROSITE" id="PS50110"/>
    </source>
</evidence>
<dbReference type="InterPro" id="IPR035965">
    <property type="entry name" value="PAS-like_dom_sf"/>
</dbReference>
<gene>
    <name evidence="7" type="ORF">PXH66_07765</name>
</gene>
<dbReference type="InterPro" id="IPR005467">
    <property type="entry name" value="His_kinase_dom"/>
</dbReference>
<dbReference type="InterPro" id="IPR036890">
    <property type="entry name" value="HATPase_C_sf"/>
</dbReference>
<dbReference type="CDD" id="cd00082">
    <property type="entry name" value="HisKA"/>
    <property type="match status" value="1"/>
</dbReference>
<dbReference type="NCBIfam" id="TIGR00229">
    <property type="entry name" value="sensory_box"/>
    <property type="match status" value="1"/>
</dbReference>
<evidence type="ECO:0000256" key="2">
    <source>
        <dbReference type="ARBA" id="ARBA00012438"/>
    </source>
</evidence>
<dbReference type="PROSITE" id="PS50110">
    <property type="entry name" value="RESPONSE_REGULATORY"/>
    <property type="match status" value="1"/>
</dbReference>
<dbReference type="Proteomes" id="UP001218638">
    <property type="component" value="Chromosome"/>
</dbReference>
<dbReference type="EMBL" id="CP119075">
    <property type="protein sequence ID" value="WED66744.1"/>
    <property type="molecule type" value="Genomic_DNA"/>
</dbReference>
<dbReference type="PRINTS" id="PR00344">
    <property type="entry name" value="BCTRLSENSOR"/>
</dbReference>
<dbReference type="Pfam" id="PF02518">
    <property type="entry name" value="HATPase_c"/>
    <property type="match status" value="1"/>
</dbReference>
<dbReference type="Pfam" id="PF00512">
    <property type="entry name" value="HisKA"/>
    <property type="match status" value="1"/>
</dbReference>
<dbReference type="SMART" id="SM00448">
    <property type="entry name" value="REC"/>
    <property type="match status" value="1"/>
</dbReference>
<feature type="domain" description="Histidine kinase" evidence="5">
    <location>
        <begin position="268"/>
        <end position="492"/>
    </location>
</feature>
<dbReference type="InterPro" id="IPR001789">
    <property type="entry name" value="Sig_transdc_resp-reg_receiver"/>
</dbReference>
<dbReference type="RefSeq" id="WP_330932305.1">
    <property type="nucleotide sequence ID" value="NZ_CP119075.1"/>
</dbReference>
<dbReference type="InterPro" id="IPR000014">
    <property type="entry name" value="PAS"/>
</dbReference>
<dbReference type="InterPro" id="IPR036097">
    <property type="entry name" value="HisK_dim/P_sf"/>
</dbReference>
<dbReference type="Gene3D" id="3.30.565.10">
    <property type="entry name" value="Histidine kinase-like ATPase, C-terminal domain"/>
    <property type="match status" value="1"/>
</dbReference>
<dbReference type="SMART" id="SM00387">
    <property type="entry name" value="HATPase_c"/>
    <property type="match status" value="1"/>
</dbReference>
<name>A0AAF0CRH9_9BACT</name>
<dbReference type="PANTHER" id="PTHR43547:SF2">
    <property type="entry name" value="HYBRID SIGNAL TRANSDUCTION HISTIDINE KINASE C"/>
    <property type="match status" value="1"/>
</dbReference>
<dbReference type="SMART" id="SM00388">
    <property type="entry name" value="HisKA"/>
    <property type="match status" value="1"/>
</dbReference>
<evidence type="ECO:0000256" key="4">
    <source>
        <dbReference type="PROSITE-ProRule" id="PRU00169"/>
    </source>
</evidence>
<dbReference type="Pfam" id="PF13188">
    <property type="entry name" value="PAS_8"/>
    <property type="match status" value="1"/>
</dbReference>
<dbReference type="PANTHER" id="PTHR43547">
    <property type="entry name" value="TWO-COMPONENT HISTIDINE KINASE"/>
    <property type="match status" value="1"/>
</dbReference>
<organism evidence="7 8">
    <name type="scientific">Synoicihabitans lomoniglobus</name>
    <dbReference type="NCBI Taxonomy" id="2909285"/>
    <lineage>
        <taxon>Bacteria</taxon>
        <taxon>Pseudomonadati</taxon>
        <taxon>Verrucomicrobiota</taxon>
        <taxon>Opitutia</taxon>
        <taxon>Opitutales</taxon>
        <taxon>Opitutaceae</taxon>
        <taxon>Synoicihabitans</taxon>
    </lineage>
</organism>
<dbReference type="InterPro" id="IPR004358">
    <property type="entry name" value="Sig_transdc_His_kin-like_C"/>
</dbReference>
<dbReference type="SUPFAM" id="SSF55785">
    <property type="entry name" value="PYP-like sensor domain (PAS domain)"/>
    <property type="match status" value="1"/>
</dbReference>
<dbReference type="EC" id="2.7.13.3" evidence="2"/>
<evidence type="ECO:0000313" key="7">
    <source>
        <dbReference type="EMBL" id="WED66744.1"/>
    </source>
</evidence>
<dbReference type="Gene3D" id="3.40.50.2300">
    <property type="match status" value="1"/>
</dbReference>
<dbReference type="Gene3D" id="1.10.287.130">
    <property type="match status" value="1"/>
</dbReference>
<evidence type="ECO:0000259" key="5">
    <source>
        <dbReference type="PROSITE" id="PS50109"/>
    </source>
</evidence>
<dbReference type="KEGG" id="slom:PXH66_07765"/>
<dbReference type="InterPro" id="IPR003594">
    <property type="entry name" value="HATPase_dom"/>
</dbReference>
<evidence type="ECO:0000256" key="1">
    <source>
        <dbReference type="ARBA" id="ARBA00000085"/>
    </source>
</evidence>
<dbReference type="SUPFAM" id="SSF47384">
    <property type="entry name" value="Homodimeric domain of signal transducing histidine kinase"/>
    <property type="match status" value="1"/>
</dbReference>
<keyword evidence="8" id="KW-1185">Reference proteome</keyword>
<reference evidence="7" key="1">
    <citation type="submission" date="2023-03" db="EMBL/GenBank/DDBJ databases">
        <title>Lomoglobus Profundus gen. nov., sp. nov., a novel member of the phylum Verrucomicrobia, isolated from deep-marine sediment of South China Sea.</title>
        <authorList>
            <person name="Ahmad T."/>
            <person name="Ishaq S.E."/>
            <person name="Wang F."/>
        </authorList>
    </citation>
    <scope>NUCLEOTIDE SEQUENCE</scope>
    <source>
        <strain evidence="7">LMO-M01</strain>
    </source>
</reference>
<accession>A0AAF0CRH9</accession>
<dbReference type="SUPFAM" id="SSF52172">
    <property type="entry name" value="CheY-like"/>
    <property type="match status" value="1"/>
</dbReference>
<dbReference type="Gene3D" id="3.30.450.20">
    <property type="entry name" value="PAS domain"/>
    <property type="match status" value="1"/>
</dbReference>
<dbReference type="InterPro" id="IPR011006">
    <property type="entry name" value="CheY-like_superfamily"/>
</dbReference>
<evidence type="ECO:0000313" key="8">
    <source>
        <dbReference type="Proteomes" id="UP001218638"/>
    </source>
</evidence>
<dbReference type="AlphaFoldDB" id="A0AAF0CRH9"/>
<comment type="catalytic activity">
    <reaction evidence="1">
        <text>ATP + protein L-histidine = ADP + protein N-phospho-L-histidine.</text>
        <dbReference type="EC" id="2.7.13.3"/>
    </reaction>
</comment>
<dbReference type="InterPro" id="IPR003661">
    <property type="entry name" value="HisK_dim/P_dom"/>
</dbReference>
<dbReference type="PROSITE" id="PS50109">
    <property type="entry name" value="HIS_KIN"/>
    <property type="match status" value="1"/>
</dbReference>